<dbReference type="RefSeq" id="XP_008213738.1">
    <property type="nucleotide sequence ID" value="XM_008215516.4"/>
</dbReference>
<dbReference type="Proteomes" id="UP000002358">
    <property type="component" value="Chromosome 3"/>
</dbReference>
<sequence length="410" mass="45836">MRGIRISISVLLIAVSATIKTSSAAYEVINCSPQNLTFDIDSTHKVNLKNLSVYFKYYRNNVGIYQYPGTPSVNLFLNDTEISIKGEIGSNNGGLNINNDKLLSTEVLGIGNIVNVSDHSKGLKDCAFFMLDKSSGSFFNELPLKLDSIIFQLVESCLSAKLCPSLGAVRDNDLARARVSPRDFGPISIWSRTLQISYPNMISPQLPENLQTNKRANLIEAADSIIRMVAEAFYNERNGGIIAIPDIKHRFFTASKGTFTGVQNLMRDENVQVRASPPSNNLQTFTFTFGIPDGYVEYRDYKAFRLMPFVGSLCANVQDILFTATIKMDFGQEYCRPSLVDFGTKSPGKAESYTCGSLSMFTNPIMKWFVSAWDTDVVQVVEREIEWMMAAYIHDKFDCENFRLGKKQSS</sequence>
<dbReference type="OrthoDB" id="10486578at2759"/>
<keyword evidence="1" id="KW-0732">Signal</keyword>
<protein>
    <submittedName>
        <fullName evidence="2">Uncharacterized protein</fullName>
    </submittedName>
</protein>
<feature type="chain" id="PRO_5029489550" evidence="1">
    <location>
        <begin position="25"/>
        <end position="410"/>
    </location>
</feature>
<dbReference type="EnsemblMetazoa" id="XM_008215516">
    <property type="protein sequence ID" value="XP_008213738"/>
    <property type="gene ID" value="LOC100679481"/>
</dbReference>
<dbReference type="SMR" id="A0A7M7HFV1"/>
<organism evidence="2 3">
    <name type="scientific">Nasonia vitripennis</name>
    <name type="common">Parasitic wasp</name>
    <dbReference type="NCBI Taxonomy" id="7425"/>
    <lineage>
        <taxon>Eukaryota</taxon>
        <taxon>Metazoa</taxon>
        <taxon>Ecdysozoa</taxon>
        <taxon>Arthropoda</taxon>
        <taxon>Hexapoda</taxon>
        <taxon>Insecta</taxon>
        <taxon>Pterygota</taxon>
        <taxon>Neoptera</taxon>
        <taxon>Endopterygota</taxon>
        <taxon>Hymenoptera</taxon>
        <taxon>Apocrita</taxon>
        <taxon>Proctotrupomorpha</taxon>
        <taxon>Chalcidoidea</taxon>
        <taxon>Pteromalidae</taxon>
        <taxon>Pteromalinae</taxon>
        <taxon>Nasonia</taxon>
    </lineage>
</organism>
<feature type="signal peptide" evidence="1">
    <location>
        <begin position="1"/>
        <end position="24"/>
    </location>
</feature>
<keyword evidence="3" id="KW-1185">Reference proteome</keyword>
<evidence type="ECO:0000313" key="3">
    <source>
        <dbReference type="Proteomes" id="UP000002358"/>
    </source>
</evidence>
<reference evidence="2" key="1">
    <citation type="submission" date="2021-01" db="UniProtKB">
        <authorList>
            <consortium name="EnsemblMetazoa"/>
        </authorList>
    </citation>
    <scope>IDENTIFICATION</scope>
</reference>
<evidence type="ECO:0000313" key="2">
    <source>
        <dbReference type="EnsemblMetazoa" id="XP_008213738"/>
    </source>
</evidence>
<accession>A0A7M7HFV1</accession>
<proteinExistence type="predicted"/>
<dbReference type="GeneID" id="100679481"/>
<dbReference type="AlphaFoldDB" id="A0A7M7HFV1"/>
<name>A0A7M7HFV1_NASVI</name>
<evidence type="ECO:0000256" key="1">
    <source>
        <dbReference type="SAM" id="SignalP"/>
    </source>
</evidence>